<name>A0AAD3S1V1_NEPGR</name>
<reference evidence="1" key="1">
    <citation type="submission" date="2023-05" db="EMBL/GenBank/DDBJ databases">
        <title>Nepenthes gracilis genome sequencing.</title>
        <authorList>
            <person name="Fukushima K."/>
        </authorList>
    </citation>
    <scope>NUCLEOTIDE SEQUENCE</scope>
    <source>
        <strain evidence="1">SING2019-196</strain>
    </source>
</reference>
<dbReference type="AlphaFoldDB" id="A0AAD3S1V1"/>
<organism evidence="1 2">
    <name type="scientific">Nepenthes gracilis</name>
    <name type="common">Slender pitcher plant</name>
    <dbReference type="NCBI Taxonomy" id="150966"/>
    <lineage>
        <taxon>Eukaryota</taxon>
        <taxon>Viridiplantae</taxon>
        <taxon>Streptophyta</taxon>
        <taxon>Embryophyta</taxon>
        <taxon>Tracheophyta</taxon>
        <taxon>Spermatophyta</taxon>
        <taxon>Magnoliopsida</taxon>
        <taxon>eudicotyledons</taxon>
        <taxon>Gunneridae</taxon>
        <taxon>Pentapetalae</taxon>
        <taxon>Caryophyllales</taxon>
        <taxon>Nepenthaceae</taxon>
        <taxon>Nepenthes</taxon>
    </lineage>
</organism>
<dbReference type="EMBL" id="BSYO01000004">
    <property type="protein sequence ID" value="GMH02840.1"/>
    <property type="molecule type" value="Genomic_DNA"/>
</dbReference>
<dbReference type="Proteomes" id="UP001279734">
    <property type="component" value="Unassembled WGS sequence"/>
</dbReference>
<accession>A0AAD3S1V1</accession>
<comment type="caution">
    <text evidence="1">The sequence shown here is derived from an EMBL/GenBank/DDBJ whole genome shotgun (WGS) entry which is preliminary data.</text>
</comment>
<evidence type="ECO:0000313" key="1">
    <source>
        <dbReference type="EMBL" id="GMH02840.1"/>
    </source>
</evidence>
<sequence>MERYSAGRHREISILLRIAFSPNSPEIFSPEISSLQRPPSLWRSHPLETSILFGDLSSSPKTLFLQILWRSPSFRRSHPLEISILSKNFITSETFIPSEDLLHLGDFILRRPPSNPEILSFRRFQLFFGDLISPNFLEILFL</sequence>
<proteinExistence type="predicted"/>
<gene>
    <name evidence="1" type="ORF">Nepgr_004679</name>
</gene>
<keyword evidence="2" id="KW-1185">Reference proteome</keyword>
<protein>
    <submittedName>
        <fullName evidence="1">Uncharacterized protein</fullName>
    </submittedName>
</protein>
<evidence type="ECO:0000313" key="2">
    <source>
        <dbReference type="Proteomes" id="UP001279734"/>
    </source>
</evidence>